<dbReference type="Pfam" id="PF07591">
    <property type="entry name" value="PT-HINT"/>
    <property type="match status" value="1"/>
</dbReference>
<feature type="domain" description="RHS protein conserved region" evidence="3">
    <location>
        <begin position="1288"/>
        <end position="1322"/>
    </location>
</feature>
<dbReference type="Pfam" id="PF05593">
    <property type="entry name" value="RHS_repeat"/>
    <property type="match status" value="5"/>
</dbReference>
<keyword evidence="2" id="KW-1133">Transmembrane helix</keyword>
<dbReference type="Gene3D" id="2.180.10.10">
    <property type="entry name" value="RHS repeat-associated core"/>
    <property type="match status" value="4"/>
</dbReference>
<feature type="transmembrane region" description="Helical" evidence="2">
    <location>
        <begin position="50"/>
        <end position="70"/>
    </location>
</feature>
<keyword evidence="6" id="KW-1185">Reference proteome</keyword>
<dbReference type="GO" id="GO:0016539">
    <property type="term" value="P:intein-mediated protein splicing"/>
    <property type="evidence" value="ECO:0007669"/>
    <property type="project" value="InterPro"/>
</dbReference>
<dbReference type="InterPro" id="IPR056823">
    <property type="entry name" value="TEN-like_YD-shell"/>
</dbReference>
<dbReference type="KEGG" id="care:LT85_2234"/>
<keyword evidence="2" id="KW-0812">Transmembrane</keyword>
<dbReference type="InterPro" id="IPR001826">
    <property type="entry name" value="RHS"/>
</dbReference>
<dbReference type="EMBL" id="CP009962">
    <property type="protein sequence ID" value="AIY41392.1"/>
    <property type="molecule type" value="Genomic_DNA"/>
</dbReference>
<dbReference type="Proteomes" id="UP000030302">
    <property type="component" value="Chromosome"/>
</dbReference>
<organism evidence="5 6">
    <name type="scientific">Collimonas arenae</name>
    <dbReference type="NCBI Taxonomy" id="279058"/>
    <lineage>
        <taxon>Bacteria</taxon>
        <taxon>Pseudomonadati</taxon>
        <taxon>Pseudomonadota</taxon>
        <taxon>Betaproteobacteria</taxon>
        <taxon>Burkholderiales</taxon>
        <taxon>Oxalobacteraceae</taxon>
        <taxon>Collimonas</taxon>
    </lineage>
</organism>
<keyword evidence="2" id="KW-0472">Membrane</keyword>
<proteinExistence type="predicted"/>
<accession>A0A0A1FEX7</accession>
<dbReference type="STRING" id="279058.LT85_2234"/>
<evidence type="ECO:0000259" key="3">
    <source>
        <dbReference type="Pfam" id="PF03527"/>
    </source>
</evidence>
<gene>
    <name evidence="5" type="ORF">LT85_2234</name>
</gene>
<dbReference type="InterPro" id="IPR006141">
    <property type="entry name" value="Intein_N"/>
</dbReference>
<name>A0A0A1FEX7_9BURK</name>
<dbReference type="Pfam" id="PF25023">
    <property type="entry name" value="TEN_YD-shell"/>
    <property type="match status" value="1"/>
</dbReference>
<dbReference type="Pfam" id="PF03527">
    <property type="entry name" value="RHS"/>
    <property type="match status" value="1"/>
</dbReference>
<dbReference type="PANTHER" id="PTHR32305">
    <property type="match status" value="1"/>
</dbReference>
<evidence type="ECO:0000259" key="4">
    <source>
        <dbReference type="Pfam" id="PF25023"/>
    </source>
</evidence>
<evidence type="ECO:0000313" key="5">
    <source>
        <dbReference type="EMBL" id="AIY41392.1"/>
    </source>
</evidence>
<dbReference type="InterPro" id="IPR036844">
    <property type="entry name" value="Hint_dom_sf"/>
</dbReference>
<dbReference type="CDD" id="cd00081">
    <property type="entry name" value="Hint"/>
    <property type="match status" value="1"/>
</dbReference>
<feature type="domain" description="Teneurin-like YD-shell" evidence="4">
    <location>
        <begin position="1083"/>
        <end position="1212"/>
    </location>
</feature>
<reference evidence="6" key="1">
    <citation type="journal article" date="2014" name="Soil Biol. Biochem.">
        <title>Structure and function of bacterial communities in ageing soils: Insights from the Mendocino ecological staircase.</title>
        <authorList>
            <person name="Uroz S."/>
            <person name="Tech J.J."/>
            <person name="Sawaya N.A."/>
            <person name="Frey-Klett P."/>
            <person name="Leveau J.H.J."/>
        </authorList>
    </citation>
    <scope>NUCLEOTIDE SEQUENCE [LARGE SCALE GENOMIC DNA]</scope>
    <source>
        <strain evidence="6">Cal35</strain>
    </source>
</reference>
<dbReference type="InterPro" id="IPR031325">
    <property type="entry name" value="RHS_repeat"/>
</dbReference>
<keyword evidence="1" id="KW-0677">Repeat</keyword>
<dbReference type="SUPFAM" id="SSF51294">
    <property type="entry name" value="Hedgehog/intein (Hint) domain"/>
    <property type="match status" value="1"/>
</dbReference>
<dbReference type="InterPro" id="IPR006530">
    <property type="entry name" value="YD"/>
</dbReference>
<dbReference type="NCBIfam" id="TIGR01643">
    <property type="entry name" value="YD_repeat_2x"/>
    <property type="match status" value="8"/>
</dbReference>
<evidence type="ECO:0000256" key="2">
    <source>
        <dbReference type="SAM" id="Phobius"/>
    </source>
</evidence>
<dbReference type="PANTHER" id="PTHR32305:SF15">
    <property type="entry name" value="PROTEIN RHSA-RELATED"/>
    <property type="match status" value="1"/>
</dbReference>
<dbReference type="PROSITE" id="PS50817">
    <property type="entry name" value="INTEIN_N_TER"/>
    <property type="match status" value="1"/>
</dbReference>
<evidence type="ECO:0000256" key="1">
    <source>
        <dbReference type="ARBA" id="ARBA00022737"/>
    </source>
</evidence>
<dbReference type="Gene3D" id="2.170.16.10">
    <property type="entry name" value="Hedgehog/Intein (Hint) domain"/>
    <property type="match status" value="1"/>
</dbReference>
<dbReference type="InterPro" id="IPR022385">
    <property type="entry name" value="Rhs_assc_core"/>
</dbReference>
<dbReference type="NCBIfam" id="TIGR03696">
    <property type="entry name" value="Rhs_assc_core"/>
    <property type="match status" value="1"/>
</dbReference>
<dbReference type="HOGENOM" id="CLU_240469_0_0_4"/>
<evidence type="ECO:0000313" key="6">
    <source>
        <dbReference type="Proteomes" id="UP000030302"/>
    </source>
</evidence>
<dbReference type="InterPro" id="IPR050708">
    <property type="entry name" value="T6SS_VgrG/RHS"/>
</dbReference>
<protein>
    <submittedName>
        <fullName evidence="5">Rhs family protein</fullName>
    </submittedName>
</protein>
<sequence>MCKGTRWQGRRLLMLNRTCPHQFSNTDLTITKRLTNMAISFVQHWRTRRIGSRVGMTILGFLMACAIAQAQTPSVGVVSPPNGTFSQEIVDLQVQTPAGEVSWRRVFNGTGWRFNRHWDGISASYKPLSTQSTGGGAGSNMSGGGQSGCWVWVDEDWSPGAAVAGGAFKVDAISYIPFNQVYSQQGQPLQVFNVNSCASLGASSEIFEGYRRLSGLYVGGNGSYVFKNRYTLKKQSSLKLPITATVPGGNPQSGSVSVSSAITVQGWRWQDRKGDWVEYDSQGQISRYGDKNDNVVWMQRDTQGRIERLIEGSSGKTIFTLHYNSAGYLVEIRDYSLTGNGLDLPQRSVKYAYDPDGQLISVTDARGFVTNYNYDAQHRLSTITDPEQRASTISYDGESSSVSKLIAADGGQNDYSFSYDDAKKFFYSKLQGPVTASGRRVEDYTHDRAGDLVKYEVNGRTDVAVTRDPGARTETRVNARGFTTVLTKNEFEQVVQVKNEDGTFTSTQFDARNLNPIETVDEAGIKNQFAYDAKGNLIQRTQAAGTADERVTDYQLDNAGRVSRATLRGRAEENGVVTQDAVWQFTYDGTGQLAQTIDPEGNLSKTVYDRNGNLVNRTDARGNSTAYQVDAMGNLLQTTDALGNVRHMSYDKVGNLVTFTDARSKATQSAYDAMNRRIQINSPAGGSYKIEYNAQGLPIRETNEDGHGSQAEFDNFLRVVKQIDALGNATQYGYQIPDGSSSGQLGSLATATQVKYPTFVQQTKYDARERPTTEALLNPNALGIETLVSSSVYDKRGQVSSDTDANGKTRFSKYDSFGQLVESTDSLGNKTSAKFDVRGNLLQIKDARGNVNNFEYDRDNRVVKEILPLGQVTAYRYDAAGNLASRVDPNGNKSVFTYDAADRLIEVKQTNAVGLLARTTSITWDNESNAIGWKDTDHIRNQTASSSLTFDDADRKTTETVTYPNGVTLGYAYAYSAAGLKTRLTWPDGVSLDYGYSAHDELESVNVPGEGLISVTQFKWTSPAKVTLPGGTTQELGYDGLLNLESVKVRSPGQQTTLSVQNLFGKIQELQKSVRTDSAGGGGTTRASSFSYDDESRLTEVTTDAGGLFGSDTENFTLDAAGNRIAHSKVNGAWQYDANNRLTQRGTGGNATNYEYDPAGNLIKKIEGGNKITQYSYDTQNRLIEVADGNGSVIARYGYDPQDRRIWKEQYRDVRAQSLPQAKRTIYLYSDEGLIAESEQDIALNADGSVSAGGPSHIVTEYGPRPNSDFGTANLFIKTKSSNGQDTIAYYHLDQLGTPIQATDKQGNVVWSANYNVFGQAAITTPVATADKPTIISNLRLPGQIEDAETGLYYNYRRYYDPSTGRYITQDPIGLAGGDNQYRYADANPANLSDPTGECPMCAAYAWCVAECMLEDVAANAITGECNNFGKSAKSCALSCLVGPFGRLGKWFKRGEEAACAINSFPSDTLVHVKPANANRLSAQQAKSNVRPINKIQVGDQVLAFSESKSKGANPKLDSRLSYEKVTNVFVSNKSQTLVHIFLDSGESITATEGHPFKTTDGWRDAILLKKGGRLLLMGDGGDSDAKSLAIITDVQSEQKVLPVFNIEVANAHTYFVGVDGELVHNAHGHHCFPKYLGGAVKQKLTKLSEDLHKLYHKGLDQVAPRWKGKAHYDGLPAAEKDKVLDKFKDYTEGFDKTHGTDLLNGARSNGFPK</sequence>